<gene>
    <name evidence="1" type="ORF">JAJ28_003344</name>
</gene>
<evidence type="ECO:0000313" key="1">
    <source>
        <dbReference type="EMBL" id="HAT6345572.1"/>
    </source>
</evidence>
<dbReference type="EMBL" id="DACTUL010000030">
    <property type="protein sequence ID" value="HAT6345572.1"/>
    <property type="molecule type" value="Genomic_DNA"/>
</dbReference>
<sequence>MPITVSRQQRLLLLSLFLLILWPLAALIHGWQWALLLPCWALGLWRAWLDASRMTGVLEWDGQWLTWQGHRYQLGAGSRIWPGVLWLQLVATERPAIRLWLFSDALAPAHYRTLARAIHFSQPTR</sequence>
<evidence type="ECO:0000313" key="2">
    <source>
        <dbReference type="Proteomes" id="UP000859505"/>
    </source>
</evidence>
<protein>
    <recommendedName>
        <fullName evidence="3">Toxin CptA</fullName>
    </recommendedName>
</protein>
<accession>A0AAD3UC97</accession>
<comment type="caution">
    <text evidence="1">The sequence shown here is derived from an EMBL/GenBank/DDBJ whole genome shotgun (WGS) entry which is preliminary data.</text>
</comment>
<name>A0AAD3UC97_AERHY</name>
<evidence type="ECO:0008006" key="3">
    <source>
        <dbReference type="Google" id="ProtNLM"/>
    </source>
</evidence>
<dbReference type="AlphaFoldDB" id="A0AAD3UC97"/>
<dbReference type="Proteomes" id="UP000859505">
    <property type="component" value="Unassembled WGS sequence"/>
</dbReference>
<organism evidence="1 2">
    <name type="scientific">Aeromonas hydrophila</name>
    <dbReference type="NCBI Taxonomy" id="644"/>
    <lineage>
        <taxon>Bacteria</taxon>
        <taxon>Pseudomonadati</taxon>
        <taxon>Pseudomonadota</taxon>
        <taxon>Gammaproteobacteria</taxon>
        <taxon>Aeromonadales</taxon>
        <taxon>Aeromonadaceae</taxon>
        <taxon>Aeromonas</taxon>
    </lineage>
</organism>
<reference evidence="1" key="2">
    <citation type="submission" date="2020-01" db="EMBL/GenBank/DDBJ databases">
        <authorList>
            <consortium name="NCBI Pathogen Detection Project"/>
        </authorList>
    </citation>
    <scope>NUCLEOTIDE SEQUENCE</scope>
    <source>
        <strain evidence="1">OLC2673_Aeromonas</strain>
    </source>
</reference>
<dbReference type="RefSeq" id="WP_408791747.1">
    <property type="nucleotide sequence ID" value="NZ_JBGWTT010000014.1"/>
</dbReference>
<dbReference type="Pfam" id="PF07254">
    <property type="entry name" value="Cpta_toxin"/>
    <property type="match status" value="1"/>
</dbReference>
<proteinExistence type="predicted"/>
<dbReference type="InterPro" id="IPR009883">
    <property type="entry name" value="YgfX"/>
</dbReference>
<reference evidence="1" key="1">
    <citation type="journal article" date="2018" name="Genome Biol.">
        <title>SKESA: strategic k-mer extension for scrupulous assemblies.</title>
        <authorList>
            <person name="Souvorov A."/>
            <person name="Agarwala R."/>
            <person name="Lipman D.J."/>
        </authorList>
    </citation>
    <scope>NUCLEOTIDE SEQUENCE</scope>
    <source>
        <strain evidence="1">OLC2673_Aeromonas</strain>
    </source>
</reference>